<protein>
    <recommendedName>
        <fullName evidence="4">DUF2330 domain-containing protein</fullName>
    </recommendedName>
</protein>
<proteinExistence type="predicted"/>
<organism evidence="2 3">
    <name type="scientific">Truepera radiovictrix (strain DSM 17093 / CIP 108686 / LMG 22925 / RQ-24)</name>
    <dbReference type="NCBI Taxonomy" id="649638"/>
    <lineage>
        <taxon>Bacteria</taxon>
        <taxon>Thermotogati</taxon>
        <taxon>Deinococcota</taxon>
        <taxon>Deinococci</taxon>
        <taxon>Trueperales</taxon>
        <taxon>Trueperaceae</taxon>
        <taxon>Truepera</taxon>
    </lineage>
</organism>
<accession>D7CVH2</accession>
<gene>
    <name evidence="2" type="ordered locus">Trad_1073</name>
</gene>
<keyword evidence="1" id="KW-0732">Signal</keyword>
<dbReference type="EMBL" id="CP002049">
    <property type="protein sequence ID" value="ADI14200.1"/>
    <property type="molecule type" value="Genomic_DNA"/>
</dbReference>
<reference evidence="2 3" key="2">
    <citation type="journal article" date="2011" name="Stand. Genomic Sci.">
        <title>Complete genome sequence of Truepera radiovictrix type strain (RQ-24).</title>
        <authorList>
            <person name="Ivanova N."/>
            <person name="Rohde C."/>
            <person name="Munk C."/>
            <person name="Nolan M."/>
            <person name="Lucas S."/>
            <person name="Del Rio T.G."/>
            <person name="Tice H."/>
            <person name="Deshpande S."/>
            <person name="Cheng J.F."/>
            <person name="Tapia R."/>
            <person name="Han C."/>
            <person name="Goodwin L."/>
            <person name="Pitluck S."/>
            <person name="Liolios K."/>
            <person name="Mavromatis K."/>
            <person name="Mikhailova N."/>
            <person name="Pati A."/>
            <person name="Chen A."/>
            <person name="Palaniappan K."/>
            <person name="Land M."/>
            <person name="Hauser L."/>
            <person name="Chang Y.J."/>
            <person name="Jeffries C.D."/>
            <person name="Brambilla E."/>
            <person name="Rohde M."/>
            <person name="Goker M."/>
            <person name="Tindall B.J."/>
            <person name="Woyke T."/>
            <person name="Bristow J."/>
            <person name="Eisen J.A."/>
            <person name="Markowitz V."/>
            <person name="Hugenholtz P."/>
            <person name="Kyrpides N.C."/>
            <person name="Klenk H.P."/>
            <person name="Lapidus A."/>
        </authorList>
    </citation>
    <scope>NUCLEOTIDE SEQUENCE [LARGE SCALE GENOMIC DNA]</scope>
    <source>
        <strain evidence="3">DSM 17093 / CIP 108686 / LMG 22925 / RQ-24</strain>
    </source>
</reference>
<dbReference type="Proteomes" id="UP000000379">
    <property type="component" value="Chromosome"/>
</dbReference>
<feature type="chain" id="PRO_5003094319" description="DUF2330 domain-containing protein" evidence="1">
    <location>
        <begin position="28"/>
        <end position="356"/>
    </location>
</feature>
<sequence length="356" mass="37617">MLHFFLSAKRRTHWTLCLLIASGWAGAQNVIAVPFENAALTPGSFLEISFTNAQDTEETLPTTGRYLLWVEDAVFALDTRDALPLADLNPQADPAATLVNPVTTLWPQLEGESVALLYGRLGALPGDAERAEVAARLPVAQVLFDDAQALPLQVSSGGFARDTNLSGLYLMEGQRVAYRFLLPGIWEAQGLVPLVTEAARTFLAGDEPPLTPIPAARGTQVPEEALPVSAPALLMRVSALAVDASGEGTDNDRAIAAEQRAVLEALPELLERYGVPGVGLVTGDEAVLPTFEAAFPDWQFVAIGAPEPFLRFLETQALVVNGSGEVEAAFLLSPAQPGDPPPALLNLALQSAGGAP</sequence>
<dbReference type="HOGENOM" id="CLU_778318_0_0_0"/>
<evidence type="ECO:0008006" key="4">
    <source>
        <dbReference type="Google" id="ProtNLM"/>
    </source>
</evidence>
<evidence type="ECO:0000313" key="3">
    <source>
        <dbReference type="Proteomes" id="UP000000379"/>
    </source>
</evidence>
<evidence type="ECO:0000256" key="1">
    <source>
        <dbReference type="SAM" id="SignalP"/>
    </source>
</evidence>
<name>D7CVH2_TRURR</name>
<keyword evidence="3" id="KW-1185">Reference proteome</keyword>
<reference evidence="3" key="1">
    <citation type="submission" date="2010-05" db="EMBL/GenBank/DDBJ databases">
        <title>The complete genome of Truepera radiovictris DSM 17093.</title>
        <authorList>
            <consortium name="US DOE Joint Genome Institute (JGI-PGF)"/>
            <person name="Lucas S."/>
            <person name="Copeland A."/>
            <person name="Lapidus A."/>
            <person name="Glavina del Rio T."/>
            <person name="Dalin E."/>
            <person name="Tice H."/>
            <person name="Bruce D."/>
            <person name="Goodwin L."/>
            <person name="Pitluck S."/>
            <person name="Kyrpides N."/>
            <person name="Mavromatis K."/>
            <person name="Ovchinnikova G."/>
            <person name="Munk A.C."/>
            <person name="Detter J.C."/>
            <person name="Han C."/>
            <person name="Tapia R."/>
            <person name="Land M."/>
            <person name="Hauser L."/>
            <person name="Markowitz V."/>
            <person name="Cheng J.-F."/>
            <person name="Hugenholtz P."/>
            <person name="Woyke T."/>
            <person name="Wu D."/>
            <person name="Tindall B."/>
            <person name="Pomrenke H.G."/>
            <person name="Brambilla E."/>
            <person name="Klenk H.-P."/>
            <person name="Eisen J.A."/>
        </authorList>
    </citation>
    <scope>NUCLEOTIDE SEQUENCE [LARGE SCALE GENOMIC DNA]</scope>
    <source>
        <strain evidence="3">DSM 17093 / CIP 108686 / LMG 22925 / RQ-24</strain>
    </source>
</reference>
<evidence type="ECO:0000313" key="2">
    <source>
        <dbReference type="EMBL" id="ADI14200.1"/>
    </source>
</evidence>
<dbReference type="KEGG" id="tra:Trad_1073"/>
<feature type="signal peptide" evidence="1">
    <location>
        <begin position="1"/>
        <end position="27"/>
    </location>
</feature>
<dbReference type="AlphaFoldDB" id="D7CVH2"/>
<dbReference type="STRING" id="649638.Trad_1073"/>